<proteinExistence type="inferred from homology"/>
<accession>A0A8H5CD93</accession>
<comment type="subcellular location">
    <subcellularLocation>
        <location evidence="1">Mitochondrion</location>
    </subcellularLocation>
</comment>
<keyword evidence="6" id="KW-0862">Zinc</keyword>
<dbReference type="GO" id="GO:0005634">
    <property type="term" value="C:nucleus"/>
    <property type="evidence" value="ECO:0007669"/>
    <property type="project" value="TreeGrafter"/>
</dbReference>
<dbReference type="AlphaFoldDB" id="A0A8H5CD93"/>
<dbReference type="Pfam" id="PF02146">
    <property type="entry name" value="SIR2"/>
    <property type="match status" value="3"/>
</dbReference>
<comment type="caution">
    <text evidence="9">The sequence shown here is derived from an EMBL/GenBank/DDBJ whole genome shotgun (WGS) entry which is preliminary data.</text>
</comment>
<evidence type="ECO:0000313" key="10">
    <source>
        <dbReference type="Proteomes" id="UP000541558"/>
    </source>
</evidence>
<dbReference type="OrthoDB" id="2919105at2759"/>
<feature type="domain" description="Deacetylase sirtuin-type" evidence="8">
    <location>
        <begin position="23"/>
        <end position="423"/>
    </location>
</feature>
<feature type="binding site" evidence="6">
    <location>
        <position position="234"/>
    </location>
    <ligand>
        <name>Zn(2+)</name>
        <dbReference type="ChEBI" id="CHEBI:29105"/>
    </ligand>
</feature>
<dbReference type="GO" id="GO:0046872">
    <property type="term" value="F:metal ion binding"/>
    <property type="evidence" value="ECO:0007669"/>
    <property type="project" value="UniProtKB-KW"/>
</dbReference>
<dbReference type="InterPro" id="IPR003000">
    <property type="entry name" value="Sirtuin"/>
</dbReference>
<evidence type="ECO:0000256" key="3">
    <source>
        <dbReference type="ARBA" id="ARBA00022679"/>
    </source>
</evidence>
<feature type="compositionally biased region" description="Polar residues" evidence="7">
    <location>
        <begin position="193"/>
        <end position="210"/>
    </location>
</feature>
<name>A0A8H5CD93_9AGAR</name>
<dbReference type="Proteomes" id="UP000541558">
    <property type="component" value="Unassembled WGS sequence"/>
</dbReference>
<dbReference type="GO" id="GO:0031934">
    <property type="term" value="C:mating-type region heterochromatin"/>
    <property type="evidence" value="ECO:0007669"/>
    <property type="project" value="TreeGrafter"/>
</dbReference>
<protein>
    <recommendedName>
        <fullName evidence="8">Deacetylase sirtuin-type domain-containing protein</fullName>
    </recommendedName>
</protein>
<dbReference type="Gene3D" id="3.40.50.1220">
    <property type="entry name" value="TPP-binding domain"/>
    <property type="match status" value="1"/>
</dbReference>
<feature type="compositionally biased region" description="Basic and acidic residues" evidence="7">
    <location>
        <begin position="425"/>
        <end position="440"/>
    </location>
</feature>
<dbReference type="InterPro" id="IPR050134">
    <property type="entry name" value="NAD-dep_sirtuin_deacylases"/>
</dbReference>
<evidence type="ECO:0000256" key="7">
    <source>
        <dbReference type="SAM" id="MobiDB-lite"/>
    </source>
</evidence>
<keyword evidence="6" id="KW-0479">Metal-binding</keyword>
<evidence type="ECO:0000256" key="1">
    <source>
        <dbReference type="ARBA" id="ARBA00004173"/>
    </source>
</evidence>
<dbReference type="InterPro" id="IPR026590">
    <property type="entry name" value="Ssirtuin_cat_dom"/>
</dbReference>
<reference evidence="9 10" key="1">
    <citation type="journal article" date="2020" name="ISME J.">
        <title>Uncovering the hidden diversity of litter-decomposition mechanisms in mushroom-forming fungi.</title>
        <authorList>
            <person name="Floudas D."/>
            <person name="Bentzer J."/>
            <person name="Ahren D."/>
            <person name="Johansson T."/>
            <person name="Persson P."/>
            <person name="Tunlid A."/>
        </authorList>
    </citation>
    <scope>NUCLEOTIDE SEQUENCE [LARGE SCALE GENOMIC DNA]</scope>
    <source>
        <strain evidence="9 10">CBS 175.51</strain>
    </source>
</reference>
<evidence type="ECO:0000256" key="4">
    <source>
        <dbReference type="ARBA" id="ARBA00023027"/>
    </source>
</evidence>
<dbReference type="SUPFAM" id="SSF52467">
    <property type="entry name" value="DHS-like NAD/FAD-binding domain"/>
    <property type="match status" value="1"/>
</dbReference>
<dbReference type="EMBL" id="JAACJK010000009">
    <property type="protein sequence ID" value="KAF5339114.1"/>
    <property type="molecule type" value="Genomic_DNA"/>
</dbReference>
<dbReference type="Gene3D" id="3.30.1600.10">
    <property type="entry name" value="SIR2/SIRT2 'Small Domain"/>
    <property type="match status" value="1"/>
</dbReference>
<dbReference type="GO" id="GO:0005739">
    <property type="term" value="C:mitochondrion"/>
    <property type="evidence" value="ECO:0007669"/>
    <property type="project" value="UniProtKB-SubCell"/>
</dbReference>
<keyword evidence="10" id="KW-1185">Reference proteome</keyword>
<feature type="binding site" evidence="6">
    <location>
        <position position="231"/>
    </location>
    <ligand>
        <name>Zn(2+)</name>
        <dbReference type="ChEBI" id="CHEBI:29105"/>
    </ligand>
</feature>
<keyword evidence="4" id="KW-0520">NAD</keyword>
<gene>
    <name evidence="9" type="ORF">D9611_011251</name>
</gene>
<dbReference type="GO" id="GO:0031508">
    <property type="term" value="P:pericentric heterochromatin formation"/>
    <property type="evidence" value="ECO:0007669"/>
    <property type="project" value="TreeGrafter"/>
</dbReference>
<dbReference type="GO" id="GO:0070403">
    <property type="term" value="F:NAD+ binding"/>
    <property type="evidence" value="ECO:0007669"/>
    <property type="project" value="InterPro"/>
</dbReference>
<dbReference type="GO" id="GO:0006282">
    <property type="term" value="P:regulation of DNA repair"/>
    <property type="evidence" value="ECO:0007669"/>
    <property type="project" value="TreeGrafter"/>
</dbReference>
<feature type="binding site" evidence="6">
    <location>
        <position position="255"/>
    </location>
    <ligand>
        <name>Zn(2+)</name>
        <dbReference type="ChEBI" id="CHEBI:29105"/>
    </ligand>
</feature>
<dbReference type="PANTHER" id="PTHR11085:SF15">
    <property type="entry name" value="NAD-DEPENDENT HISTONE DEACETYLASE HST4"/>
    <property type="match status" value="1"/>
</dbReference>
<dbReference type="PANTHER" id="PTHR11085">
    <property type="entry name" value="NAD-DEPENDENT PROTEIN DEACYLASE SIRTUIN-5, MITOCHONDRIAL-RELATED"/>
    <property type="match status" value="1"/>
</dbReference>
<feature type="binding site" evidence="6">
    <location>
        <position position="258"/>
    </location>
    <ligand>
        <name>Zn(2+)</name>
        <dbReference type="ChEBI" id="CHEBI:29105"/>
    </ligand>
</feature>
<evidence type="ECO:0000256" key="5">
    <source>
        <dbReference type="ARBA" id="ARBA00023128"/>
    </source>
</evidence>
<feature type="active site" description="Proton acceptor" evidence="6">
    <location>
        <position position="223"/>
    </location>
</feature>
<feature type="region of interest" description="Disordered" evidence="7">
    <location>
        <begin position="425"/>
        <end position="516"/>
    </location>
</feature>
<evidence type="ECO:0000259" key="8">
    <source>
        <dbReference type="PROSITE" id="PS50305"/>
    </source>
</evidence>
<dbReference type="PROSITE" id="PS50305">
    <property type="entry name" value="SIRTUIN"/>
    <property type="match status" value="1"/>
</dbReference>
<feature type="region of interest" description="Disordered" evidence="7">
    <location>
        <begin position="172"/>
        <end position="218"/>
    </location>
</feature>
<dbReference type="GO" id="GO:0017136">
    <property type="term" value="F:histone deacetylase activity, NAD-dependent"/>
    <property type="evidence" value="ECO:0007669"/>
    <property type="project" value="TreeGrafter"/>
</dbReference>
<dbReference type="GO" id="GO:0000122">
    <property type="term" value="P:negative regulation of transcription by RNA polymerase II"/>
    <property type="evidence" value="ECO:0007669"/>
    <property type="project" value="TreeGrafter"/>
</dbReference>
<dbReference type="GO" id="GO:1990414">
    <property type="term" value="P:replication-born double-strand break repair via sister chromatid exchange"/>
    <property type="evidence" value="ECO:0007669"/>
    <property type="project" value="TreeGrafter"/>
</dbReference>
<comment type="similarity">
    <text evidence="2">Belongs to the sirtuin family. Class I subfamily.</text>
</comment>
<dbReference type="InterPro" id="IPR029035">
    <property type="entry name" value="DHS-like_NAD/FAD-binding_dom"/>
</dbReference>
<dbReference type="InterPro" id="IPR026591">
    <property type="entry name" value="Sirtuin_cat_small_dom_sf"/>
</dbReference>
<feature type="compositionally biased region" description="Pro residues" evidence="7">
    <location>
        <begin position="481"/>
        <end position="490"/>
    </location>
</feature>
<sequence length="615" mass="67524">MTVFLPLVAETPIPKTPPFLAEPADRNAGLAKVVQAVLKAKRIVVICGAGISVQAGIPDFRSADGLFTTLKRKNPREGLGSGKDLFDASVFNVSHSLTAQLRHTKLKMLQSEHTTSLFCQMMAQLSDMSQNAEPTPFHQLLRALEDRGRLLRVYTQNIDALEQKCGLSFGVPEIGSKKSRGKKNKANKEDTAGDQNHQGQQPQAPSSRLPTPTPETPRCIPLHGTLQRMHCQICSQSFPLQDYLPSLNAGQPPNCPECTDLERTRAILGKRPRRVGKLRPSVVLYNEAHNNGEGVGNVVEKDLIGSSKGKGRSGADFLLVVGTSLRIPGTKRMVREFARGVRSCGALSSIREETSELGSTTRNDSSRHSPSIYEDPPPAPMKAVYLNLDFPVPMREWDGVFDAWVQGDAQTFADMLRDEIKKETKAKELASERKRRREEEAAAAPTAAGEPSDVEMASSDPIYLPPTPEDQDGPRKVKAPPEVPPPPSPITTPLSSWRRTEYTGLPGSPLDASPPLWQRHWKTPSLGYATLGPSRRYEYERAHWGPYRSTYAPLNILTSSIRSTLEDDDRTECFPHAVAKINSPCVSGISESLGSKSAVPGDSGDGWYMELLQRK</sequence>
<keyword evidence="5" id="KW-0496">Mitochondrion</keyword>
<keyword evidence="3" id="KW-0808">Transferase</keyword>
<evidence type="ECO:0000256" key="6">
    <source>
        <dbReference type="PROSITE-ProRule" id="PRU00236"/>
    </source>
</evidence>
<evidence type="ECO:0000313" key="9">
    <source>
        <dbReference type="EMBL" id="KAF5339114.1"/>
    </source>
</evidence>
<organism evidence="9 10">
    <name type="scientific">Ephemerocybe angulata</name>
    <dbReference type="NCBI Taxonomy" id="980116"/>
    <lineage>
        <taxon>Eukaryota</taxon>
        <taxon>Fungi</taxon>
        <taxon>Dikarya</taxon>
        <taxon>Basidiomycota</taxon>
        <taxon>Agaricomycotina</taxon>
        <taxon>Agaricomycetes</taxon>
        <taxon>Agaricomycetidae</taxon>
        <taxon>Agaricales</taxon>
        <taxon>Agaricineae</taxon>
        <taxon>Psathyrellaceae</taxon>
        <taxon>Ephemerocybe</taxon>
    </lineage>
</organism>
<evidence type="ECO:0000256" key="2">
    <source>
        <dbReference type="ARBA" id="ARBA00006924"/>
    </source>
</evidence>
<feature type="region of interest" description="Disordered" evidence="7">
    <location>
        <begin position="352"/>
        <end position="378"/>
    </location>
</feature>